<keyword evidence="2" id="KW-1185">Reference proteome</keyword>
<dbReference type="Proteomes" id="UP000005090">
    <property type="component" value="Chromosome"/>
</dbReference>
<dbReference type="EMBL" id="CM001475">
    <property type="protein sequence ID" value="EIC28955.1"/>
    <property type="molecule type" value="Genomic_DNA"/>
</dbReference>
<dbReference type="AlphaFoldDB" id="H8GHX1"/>
<dbReference type="HOGENOM" id="CLU_1862820_0_0_6"/>
<evidence type="ECO:0000313" key="1">
    <source>
        <dbReference type="EMBL" id="EIC28955.1"/>
    </source>
</evidence>
<protein>
    <submittedName>
        <fullName evidence="1">Uncharacterized protein</fullName>
    </submittedName>
</protein>
<evidence type="ECO:0000313" key="2">
    <source>
        <dbReference type="Proteomes" id="UP000005090"/>
    </source>
</evidence>
<sequence>MEDFNILTDKDKQDMSYKACVGGAILMGAAVGRLGMLPGLLAGAATGLAFGLLTCKRLSPAIERKLFSQNERLNDQELLQTLRILRDETGVTSKSDAMRLLGYVRFEANQKGQSLKNGRNACMPMKVAANQILSVRV</sequence>
<gene>
    <name evidence="1" type="ORF">Metal_1140</name>
</gene>
<name>H8GHX1_METAL</name>
<dbReference type="RefSeq" id="WP_005370433.1">
    <property type="nucleotide sequence ID" value="NZ_CM001475.1"/>
</dbReference>
<dbReference type="STRING" id="686340.Metal_1140"/>
<organism evidence="1 2">
    <name type="scientific">Methylomicrobium album BG8</name>
    <dbReference type="NCBI Taxonomy" id="686340"/>
    <lineage>
        <taxon>Bacteria</taxon>
        <taxon>Pseudomonadati</taxon>
        <taxon>Pseudomonadota</taxon>
        <taxon>Gammaproteobacteria</taxon>
        <taxon>Methylococcales</taxon>
        <taxon>Methylococcaceae</taxon>
        <taxon>Methylomicrobium</taxon>
    </lineage>
</organism>
<proteinExistence type="predicted"/>
<accession>H8GHX1</accession>
<reference evidence="1 2" key="1">
    <citation type="journal article" date="2013" name="Genome Announc.">
        <title>Genome Sequence of the Obligate Gammaproteobacterial Methanotroph Methylomicrobium album Strain BG8.</title>
        <authorList>
            <person name="Kits K.D."/>
            <person name="Kalyuzhnaya M.G."/>
            <person name="Klotz M.G."/>
            <person name="Jetten M.S."/>
            <person name="Op den Camp H.J."/>
            <person name="Vuilleumier S."/>
            <person name="Bringel F."/>
            <person name="Dispirito A.A."/>
            <person name="Murrell J.C."/>
            <person name="Bruce D."/>
            <person name="Cheng J.F."/>
            <person name="Copeland A."/>
            <person name="Goodwin L."/>
            <person name="Hauser L."/>
            <person name="Lajus A."/>
            <person name="Land M.L."/>
            <person name="Lapidus A."/>
            <person name="Lucas S."/>
            <person name="Medigue C."/>
            <person name="Pitluck S."/>
            <person name="Woyke T."/>
            <person name="Zeytun A."/>
            <person name="Stein L.Y."/>
        </authorList>
    </citation>
    <scope>NUCLEOTIDE SEQUENCE [LARGE SCALE GENOMIC DNA]</scope>
    <source>
        <strain evidence="1 2">BG8</strain>
    </source>
</reference>